<name>A0ABS1TDG4_9CLOT</name>
<evidence type="ECO:0000313" key="2">
    <source>
        <dbReference type="Proteomes" id="UP000632377"/>
    </source>
</evidence>
<evidence type="ECO:0008006" key="3">
    <source>
        <dbReference type="Google" id="ProtNLM"/>
    </source>
</evidence>
<gene>
    <name evidence="1" type="ORF">JK636_13730</name>
</gene>
<dbReference type="EMBL" id="JAESWC010000008">
    <property type="protein sequence ID" value="MBL4936817.1"/>
    <property type="molecule type" value="Genomic_DNA"/>
</dbReference>
<dbReference type="RefSeq" id="WP_202749569.1">
    <property type="nucleotide sequence ID" value="NZ_JAESWC010000008.1"/>
</dbReference>
<evidence type="ECO:0000313" key="1">
    <source>
        <dbReference type="EMBL" id="MBL4936817.1"/>
    </source>
</evidence>
<comment type="caution">
    <text evidence="1">The sequence shown here is derived from an EMBL/GenBank/DDBJ whole genome shotgun (WGS) entry which is preliminary data.</text>
</comment>
<protein>
    <recommendedName>
        <fullName evidence="3">Twitching motility protein PilT</fullName>
    </recommendedName>
</protein>
<dbReference type="Proteomes" id="UP000632377">
    <property type="component" value="Unassembled WGS sequence"/>
</dbReference>
<keyword evidence="2" id="KW-1185">Reference proteome</keyword>
<proteinExistence type="predicted"/>
<sequence>MIHVFCNKRGSGKTKALINLANDKILNTKGHVVYIDDDKRHLFDLDRSIRFIVTNEYSLKDYNCLYGFLCGIISEDYDVDTICIDGLFNIVQGNIKDAAHLFFDLERLSSEYNVEFYININHEEQEVPEFIKKYVA</sequence>
<accession>A0ABS1TDG4</accession>
<organism evidence="1 2">
    <name type="scientific">Clostridium rhizosphaerae</name>
    <dbReference type="NCBI Taxonomy" id="2803861"/>
    <lineage>
        <taxon>Bacteria</taxon>
        <taxon>Bacillati</taxon>
        <taxon>Bacillota</taxon>
        <taxon>Clostridia</taxon>
        <taxon>Eubacteriales</taxon>
        <taxon>Clostridiaceae</taxon>
        <taxon>Clostridium</taxon>
    </lineage>
</organism>
<reference evidence="1 2" key="1">
    <citation type="submission" date="2021-01" db="EMBL/GenBank/DDBJ databases">
        <title>Genome public.</title>
        <authorList>
            <person name="Liu C."/>
            <person name="Sun Q."/>
        </authorList>
    </citation>
    <scope>NUCLEOTIDE SEQUENCE [LARGE SCALE GENOMIC DNA]</scope>
    <source>
        <strain evidence="1 2">YIM B02515</strain>
    </source>
</reference>